<evidence type="ECO:0000313" key="2">
    <source>
        <dbReference type="Proteomes" id="UP000501421"/>
    </source>
</evidence>
<dbReference type="AlphaFoldDB" id="A0A679FLT0"/>
<keyword evidence="2" id="KW-1185">Reference proteome</keyword>
<proteinExistence type="predicted"/>
<accession>A0A679FLT0</accession>
<evidence type="ECO:0000313" key="1">
    <source>
        <dbReference type="EMBL" id="BBW95475.1"/>
    </source>
</evidence>
<dbReference type="Proteomes" id="UP000501421">
    <property type="component" value="Chromosome"/>
</dbReference>
<dbReference type="EMBL" id="AP022557">
    <property type="protein sequence ID" value="BBW95475.1"/>
    <property type="molecule type" value="Genomic_DNA"/>
</dbReference>
<protein>
    <submittedName>
        <fullName evidence="1">Uncharacterized protein</fullName>
    </submittedName>
</protein>
<name>A0A679FLT0_9BACL</name>
<gene>
    <name evidence="1" type="ORF">GsuE55_03080</name>
</gene>
<organism evidence="1 2">
    <name type="scientific">Geobacillus subterraneus</name>
    <dbReference type="NCBI Taxonomy" id="129338"/>
    <lineage>
        <taxon>Bacteria</taxon>
        <taxon>Bacillati</taxon>
        <taxon>Bacillota</taxon>
        <taxon>Bacilli</taxon>
        <taxon>Bacillales</taxon>
        <taxon>Anoxybacillaceae</taxon>
        <taxon>Geobacillus</taxon>
    </lineage>
</organism>
<reference evidence="2" key="1">
    <citation type="journal article" date="2020" name="Microbiol. Resour. Announc.">
        <title>Complete Genome Sequence of Geobacillus sp. Strain E55-1, Isolated from Mine Geyser in Japan.</title>
        <authorList>
            <person name="Miyazaki K."/>
            <person name="Hase E."/>
            <person name="Tokito N."/>
        </authorList>
    </citation>
    <scope>NUCLEOTIDE SEQUENCE [LARGE SCALE GENOMIC DNA]</scope>
    <source>
        <strain evidence="2">E55-1</strain>
    </source>
</reference>
<sequence length="61" mass="7270">MAKPRRLPQRAVPLTGGIRSGKGRPLWAEEVRATRKENDRWNGFTWIMPRRPPFIRMWRLA</sequence>